<evidence type="ECO:0000313" key="2">
    <source>
        <dbReference type="EMBL" id="RZS63630.1"/>
    </source>
</evidence>
<dbReference type="EMBL" id="SGWY01000004">
    <property type="protein sequence ID" value="RZS63630.1"/>
    <property type="molecule type" value="Genomic_DNA"/>
</dbReference>
<dbReference type="SUPFAM" id="SSF51182">
    <property type="entry name" value="RmlC-like cupins"/>
    <property type="match status" value="1"/>
</dbReference>
<evidence type="ECO:0000313" key="3">
    <source>
        <dbReference type="Proteomes" id="UP000293289"/>
    </source>
</evidence>
<name>A0A4V2EYN7_9MICO</name>
<proteinExistence type="predicted"/>
<evidence type="ECO:0000259" key="1">
    <source>
        <dbReference type="Pfam" id="PF07883"/>
    </source>
</evidence>
<feature type="domain" description="Cupin type-2" evidence="1">
    <location>
        <begin position="41"/>
        <end position="98"/>
    </location>
</feature>
<dbReference type="AlphaFoldDB" id="A0A4V2EYN7"/>
<sequence length="114" mass="12677">MVLRYERPDDATDDLDWNDQVEGATIGSQVSLIFVYSSRDGAGPRLHQHPYTETFVVRHGRALFTVAEERIEAVGGQVLVVPALTPHKFAVIGGDPFVSTNIHANPTFETEWLE</sequence>
<organism evidence="2 3">
    <name type="scientific">Agromyces ramosus</name>
    <dbReference type="NCBI Taxonomy" id="33879"/>
    <lineage>
        <taxon>Bacteria</taxon>
        <taxon>Bacillati</taxon>
        <taxon>Actinomycetota</taxon>
        <taxon>Actinomycetes</taxon>
        <taxon>Micrococcales</taxon>
        <taxon>Microbacteriaceae</taxon>
        <taxon>Agromyces</taxon>
    </lineage>
</organism>
<comment type="caution">
    <text evidence="2">The sequence shown here is derived from an EMBL/GenBank/DDBJ whole genome shotgun (WGS) entry which is preliminary data.</text>
</comment>
<accession>A0A4V2EYN7</accession>
<dbReference type="Pfam" id="PF07883">
    <property type="entry name" value="Cupin_2"/>
    <property type="match status" value="1"/>
</dbReference>
<reference evidence="2 3" key="1">
    <citation type="submission" date="2019-02" db="EMBL/GenBank/DDBJ databases">
        <title>Genomic Encyclopedia of Type Strains, Phase IV (KMG-IV): sequencing the most valuable type-strain genomes for metagenomic binning, comparative biology and taxonomic classification.</title>
        <authorList>
            <person name="Goeker M."/>
        </authorList>
    </citation>
    <scope>NUCLEOTIDE SEQUENCE [LARGE SCALE GENOMIC DNA]</scope>
    <source>
        <strain evidence="2 3">DSM 43045</strain>
    </source>
</reference>
<dbReference type="RefSeq" id="WP_130354361.1">
    <property type="nucleotide sequence ID" value="NZ_SGWY01000004.1"/>
</dbReference>
<dbReference type="InterPro" id="IPR013096">
    <property type="entry name" value="Cupin_2"/>
</dbReference>
<dbReference type="InterPro" id="IPR014710">
    <property type="entry name" value="RmlC-like_jellyroll"/>
</dbReference>
<keyword evidence="3" id="KW-1185">Reference proteome</keyword>
<dbReference type="Proteomes" id="UP000293289">
    <property type="component" value="Unassembled WGS sequence"/>
</dbReference>
<dbReference type="CDD" id="cd02208">
    <property type="entry name" value="cupin_RmlC-like"/>
    <property type="match status" value="1"/>
</dbReference>
<dbReference type="OrthoDB" id="122936at2"/>
<dbReference type="Gene3D" id="2.60.120.10">
    <property type="entry name" value="Jelly Rolls"/>
    <property type="match status" value="1"/>
</dbReference>
<gene>
    <name evidence="2" type="ORF">EV187_3539</name>
</gene>
<dbReference type="InterPro" id="IPR011051">
    <property type="entry name" value="RmlC_Cupin_sf"/>
</dbReference>
<protein>
    <submittedName>
        <fullName evidence="2">Cupin domain</fullName>
    </submittedName>
</protein>